<keyword evidence="1" id="KW-0175">Coiled coil</keyword>
<organism evidence="3">
    <name type="scientific">Oppiella nova</name>
    <dbReference type="NCBI Taxonomy" id="334625"/>
    <lineage>
        <taxon>Eukaryota</taxon>
        <taxon>Metazoa</taxon>
        <taxon>Ecdysozoa</taxon>
        <taxon>Arthropoda</taxon>
        <taxon>Chelicerata</taxon>
        <taxon>Arachnida</taxon>
        <taxon>Acari</taxon>
        <taxon>Acariformes</taxon>
        <taxon>Sarcoptiformes</taxon>
        <taxon>Oribatida</taxon>
        <taxon>Brachypylina</taxon>
        <taxon>Oppioidea</taxon>
        <taxon>Oppiidae</taxon>
        <taxon>Oppiella</taxon>
    </lineage>
</organism>
<feature type="coiled-coil region" evidence="1">
    <location>
        <begin position="413"/>
        <end position="440"/>
    </location>
</feature>
<protein>
    <submittedName>
        <fullName evidence="3">Uncharacterized protein</fullName>
    </submittedName>
</protein>
<feature type="compositionally biased region" description="Polar residues" evidence="2">
    <location>
        <begin position="82"/>
        <end position="91"/>
    </location>
</feature>
<dbReference type="GO" id="GO:0005789">
    <property type="term" value="C:endoplasmic reticulum membrane"/>
    <property type="evidence" value="ECO:0007669"/>
    <property type="project" value="TreeGrafter"/>
</dbReference>
<dbReference type="Proteomes" id="UP000728032">
    <property type="component" value="Unassembled WGS sequence"/>
</dbReference>
<evidence type="ECO:0000313" key="4">
    <source>
        <dbReference type="Proteomes" id="UP000728032"/>
    </source>
</evidence>
<dbReference type="PANTHER" id="PTHR18939:SF4">
    <property type="entry name" value="RIBOSOME-BINDING PROTEIN 1"/>
    <property type="match status" value="1"/>
</dbReference>
<feature type="region of interest" description="Disordered" evidence="2">
    <location>
        <begin position="245"/>
        <end position="267"/>
    </location>
</feature>
<feature type="compositionally biased region" description="Basic and acidic residues" evidence="2">
    <location>
        <begin position="92"/>
        <end position="108"/>
    </location>
</feature>
<keyword evidence="4" id="KW-1185">Reference proteome</keyword>
<evidence type="ECO:0000313" key="3">
    <source>
        <dbReference type="EMBL" id="CAD7646806.1"/>
    </source>
</evidence>
<accession>A0A7R9LS01</accession>
<sequence>MDFQTPLICAGVVAVTSAAVYLSSVFGIRERTYEEAIEEQRRRNSLDISLKPNKSVDKPKKEKKEKKKDKPNKKEKSKDKSTNGSQPQQPSVEHKATVKESVRKTEHAVGFKSEPEVVVLSDEPEDVDISKLRKTSYDKPIKPILMNKSEQNIDLSQVFNQTVTGRNSFDQILPKDDFELLKDSSKKSIDSEHMEPMAEPIVEKTIAYNMTSAPLALSAVNNFYDNDISQQLVTDVDNKVEVLRTENSENSSPARKSRKWKQNSLEGNGREVSAKTIIEIVKTVTLNNEEIQLLTDILLNKQSDGSTEWRKKNDPLAVLKKQLQEKEVALEKAMKNLSTAVVLKLTTLYRRGNRQEFFVEVLFLHRELFRYFLNSCRQQKTRELRNELEVEKSKQLNSRDKSQQMQLEVQALHMKLQQSYESQRNEMNSMQKQLQQIQVKCNEERTHAIRLQEDNSRLQQLVKGEQHVKHEVDQLRTERQQYEIRMSATQKTNEELIRKTQQLENRIKSMSDSRLKDETSYQKHVKDVSQELQKCETQRNALVDELSHTTNKCNSLESENLQFIQRFKDLEENKNTEIKRLIDDMSEINKQKLIIEKALTEAKQHEQQNGDQNLERQEFMKLNEEMIATKEELRNTKNAFENQLRKHEELGDKYRLANESIANFDKVKKEFVESALKVSEEANRQLKTENETFRQQNESLNTKLVDTSNCNKDSVREVDSIKTALRTVIPSLDTESKDWISRIQTTLSDQLSHRSDKSSGADQQRVEALESLLNSEKEKSSQLETKCAEFASTLSQTESILSELENKMESQEGDLKKREKEFESELKTHSTQNAKLGEEIKRLESSLVQFQEFKETFTEMEDKLKELQSKLSGEENEKRLLEHKYDEVCKKGQATKNASVLKQELDEFESERSELDKMKAELEELKTSLDKEKKISKDLNLQNVRLNSLVKIGHESLKMEEDRVRQLQSQLNLNNGALSAPVNGSSDTNANNCLNQNSDNTQEAASAKK</sequence>
<dbReference type="EMBL" id="OC917344">
    <property type="protein sequence ID" value="CAD7646806.1"/>
    <property type="molecule type" value="Genomic_DNA"/>
</dbReference>
<feature type="compositionally biased region" description="Basic and acidic residues" evidence="2">
    <location>
        <begin position="72"/>
        <end position="81"/>
    </location>
</feature>
<name>A0A7R9LS01_9ACAR</name>
<feature type="region of interest" description="Disordered" evidence="2">
    <location>
        <begin position="976"/>
        <end position="1009"/>
    </location>
</feature>
<gene>
    <name evidence="3" type="ORF">ONB1V03_LOCUS5920</name>
</gene>
<dbReference type="PANTHER" id="PTHR18939">
    <property type="entry name" value="RIBOSOME BINDING PROTEIN-1"/>
    <property type="match status" value="1"/>
</dbReference>
<dbReference type="EMBL" id="CAJPVJ010002519">
    <property type="protein sequence ID" value="CAG2166396.1"/>
    <property type="molecule type" value="Genomic_DNA"/>
</dbReference>
<proteinExistence type="predicted"/>
<feature type="region of interest" description="Disordered" evidence="2">
    <location>
        <begin position="39"/>
        <end position="108"/>
    </location>
</feature>
<evidence type="ECO:0000256" key="2">
    <source>
        <dbReference type="SAM" id="MobiDB-lite"/>
    </source>
</evidence>
<feature type="coiled-coil region" evidence="1">
    <location>
        <begin position="766"/>
        <end position="942"/>
    </location>
</feature>
<evidence type="ECO:0000256" key="1">
    <source>
        <dbReference type="SAM" id="Coils"/>
    </source>
</evidence>
<dbReference type="OrthoDB" id="6513486at2759"/>
<dbReference type="InterPro" id="IPR040248">
    <property type="entry name" value="RRBP1"/>
</dbReference>
<reference evidence="3" key="1">
    <citation type="submission" date="2020-11" db="EMBL/GenBank/DDBJ databases">
        <authorList>
            <person name="Tran Van P."/>
        </authorList>
    </citation>
    <scope>NUCLEOTIDE SEQUENCE</scope>
</reference>
<feature type="coiled-coil region" evidence="1">
    <location>
        <begin position="465"/>
        <end position="703"/>
    </location>
</feature>
<dbReference type="AlphaFoldDB" id="A0A7R9LS01"/>